<dbReference type="NCBIfam" id="TIGR01414">
    <property type="entry name" value="autotrans_barl"/>
    <property type="match status" value="1"/>
</dbReference>
<dbReference type="InterPro" id="IPR012332">
    <property type="entry name" value="Autotransporter_pectin_lyase_C"/>
</dbReference>
<dbReference type="Proteomes" id="UP000324738">
    <property type="component" value="Unassembled WGS sequence"/>
</dbReference>
<accession>A0A5B0DYU6</accession>
<dbReference type="InterPro" id="IPR006315">
    <property type="entry name" value="OM_autotransptr_brl_dom"/>
</dbReference>
<evidence type="ECO:0000259" key="2">
    <source>
        <dbReference type="PROSITE" id="PS51208"/>
    </source>
</evidence>
<gene>
    <name evidence="3" type="ORF">FPY71_09495</name>
</gene>
<name>A0A5B0DYU6_9HYPH</name>
<dbReference type="Pfam" id="PF03797">
    <property type="entry name" value="Autotransporter"/>
    <property type="match status" value="1"/>
</dbReference>
<dbReference type="InterPro" id="IPR036709">
    <property type="entry name" value="Autotransporte_beta_dom_sf"/>
</dbReference>
<dbReference type="EMBL" id="VTWH01000002">
    <property type="protein sequence ID" value="KAA0970710.1"/>
    <property type="molecule type" value="Genomic_DNA"/>
</dbReference>
<proteinExistence type="predicted"/>
<organism evidence="3 4">
    <name type="scientific">Aureimonas fodinaquatilis</name>
    <dbReference type="NCBI Taxonomy" id="2565783"/>
    <lineage>
        <taxon>Bacteria</taxon>
        <taxon>Pseudomonadati</taxon>
        <taxon>Pseudomonadota</taxon>
        <taxon>Alphaproteobacteria</taxon>
        <taxon>Hyphomicrobiales</taxon>
        <taxon>Aurantimonadaceae</taxon>
        <taxon>Aureimonas</taxon>
    </lineage>
</organism>
<dbReference type="Pfam" id="PF12951">
    <property type="entry name" value="PATR"/>
    <property type="match status" value="2"/>
</dbReference>
<dbReference type="SUPFAM" id="SSF51126">
    <property type="entry name" value="Pectin lyase-like"/>
    <property type="match status" value="1"/>
</dbReference>
<dbReference type="Gene3D" id="2.40.128.130">
    <property type="entry name" value="Autotransporter beta-domain"/>
    <property type="match status" value="1"/>
</dbReference>
<evidence type="ECO:0000313" key="4">
    <source>
        <dbReference type="Proteomes" id="UP000324738"/>
    </source>
</evidence>
<dbReference type="AlphaFoldDB" id="A0A5B0DYU6"/>
<dbReference type="NCBIfam" id="TIGR02601">
    <property type="entry name" value="autotrns_rpt"/>
    <property type="match status" value="1"/>
</dbReference>
<protein>
    <submittedName>
        <fullName evidence="3">Autotransporter domain-containing protein</fullName>
    </submittedName>
</protein>
<dbReference type="OrthoDB" id="7872833at2"/>
<comment type="caution">
    <text evidence="3">The sequence shown here is derived from an EMBL/GenBank/DDBJ whole genome shotgun (WGS) entry which is preliminary data.</text>
</comment>
<feature type="domain" description="Autotransporter" evidence="2">
    <location>
        <begin position="774"/>
        <end position="1050"/>
    </location>
</feature>
<keyword evidence="1" id="KW-0732">Signal</keyword>
<dbReference type="PROSITE" id="PS51208">
    <property type="entry name" value="AUTOTRANSPORTER"/>
    <property type="match status" value="1"/>
</dbReference>
<dbReference type="Gene3D" id="2.160.20.20">
    <property type="match status" value="1"/>
</dbReference>
<dbReference type="InterPro" id="IPR011050">
    <property type="entry name" value="Pectin_lyase_fold/virulence"/>
</dbReference>
<dbReference type="SMART" id="SM00869">
    <property type="entry name" value="Autotransporter"/>
    <property type="match status" value="1"/>
</dbReference>
<evidence type="ECO:0000256" key="1">
    <source>
        <dbReference type="ARBA" id="ARBA00022729"/>
    </source>
</evidence>
<dbReference type="InterPro" id="IPR013425">
    <property type="entry name" value="Autotrns_rpt"/>
</dbReference>
<keyword evidence="4" id="KW-1185">Reference proteome</keyword>
<dbReference type="InterPro" id="IPR005546">
    <property type="entry name" value="Autotransporte_beta"/>
</dbReference>
<sequence>MNLIIQDSAQITGGVSGLTRAAAIVFDGGGTLTFGSGVTSSSDHLTGAITTSGVLNLSQNGDLVLDNFITGTGSLNKTGSGFVTLNIANTYTGGTTVSSGTLGVTGNTSLGDGAVTLAGGALAFDRDVYLSQVFNVSTGTESTVNLSNAANVTLTPFSVMTGDGRLSVVGDGTLTLSGTSTGFTGSVRVSDATISMSPVPNFRVAENQSLAIGGWYGQAAESAGWLDAGILLLEAAFSSDPARSMLVFNHTDQNYQFNNSLAGLGEIRHVAGTTTMTRTAMPGFAGFTWVEGGTLRLGADNAVGSDLLSVTPGATFDTNGYVQQVRRLAGAGNIILNGDGSGIEVNGTSSPEFNGVISGSGSLAVRNYSTLWLSNTNSYSGWTVIGDNAEVIVNADGALGSSTVILSESGVLNINGYTQTVSGLQSSSGGTLVVVGPNMDVPSMSSSLTVDRDTTQFFAGALAGDGSLAFEGSGQTILAGDGTGFTGTMAVRGGSLNVDGLFNASVQVGAGATLGGTGMVGSTTLAAGSTISPGYGAGSMAISGDLAFQPGSSYSVEIESGGAADLINVAGTATLGGANFVIAALDPTVSYQNGQSYLVLDAAGGLSGAFSSPTGFDSAFLTPSLSYTDQQVSLNLRLANQIDPEPPVIPGEPPLPPVQPVPPLAPGAPLFPREARTANQYAVATALDTLDQTAGSASLNLYNQMLFANGDEARRAFDSLSGEGQASVRGGLVELGGVVRAMPVNRLRQSADGPVAASSTNGVAIDYASGGEATPLSEVVGWGEAFGSWGRSSGDGNYSRLKRNTGGAIVGLDAMAFETARLGLFAGYSQSTFNVNERAYKADVDSYHLGIYAGTMAGPVSLRGGLSYTWHNVESERSVFLPATSQVLTADYDAGAFEAFGEVAYGIETGFVSLEPFANIAYVNLRTDAFSETGGSAALTSGKDTTETTFTTLGLRASHSIVAGEIPVTFMGMVGWRHAFGDIDPQATLAFDTGSPFTTVGTPIAKDAAVLEVGFDAAISESATFGVSYSGQFGDGSTEQGVNARLKFAF</sequence>
<reference evidence="3 4" key="1">
    <citation type="submission" date="2019-08" db="EMBL/GenBank/DDBJ databases">
        <title>Aureimonas fodiniaquatilis sp. nov., isolated from a coal mine wastewater.</title>
        <authorList>
            <person name="Kim W."/>
        </authorList>
    </citation>
    <scope>NUCLEOTIDE SEQUENCE [LARGE SCALE GENOMIC DNA]</scope>
    <source>
        <strain evidence="3 4">CAU 1482</strain>
    </source>
</reference>
<evidence type="ECO:0000313" key="3">
    <source>
        <dbReference type="EMBL" id="KAA0970710.1"/>
    </source>
</evidence>
<dbReference type="GO" id="GO:0019867">
    <property type="term" value="C:outer membrane"/>
    <property type="evidence" value="ECO:0007669"/>
    <property type="project" value="InterPro"/>
</dbReference>
<dbReference type="SUPFAM" id="SSF103515">
    <property type="entry name" value="Autotransporter"/>
    <property type="match status" value="1"/>
</dbReference>